<dbReference type="InterPro" id="IPR007349">
    <property type="entry name" value="DUF418"/>
</dbReference>
<feature type="transmembrane region" description="Helical" evidence="1">
    <location>
        <begin position="210"/>
        <end position="229"/>
    </location>
</feature>
<keyword evidence="4" id="KW-1185">Reference proteome</keyword>
<dbReference type="PANTHER" id="PTHR30590:SF2">
    <property type="entry name" value="INNER MEMBRANE PROTEIN"/>
    <property type="match status" value="1"/>
</dbReference>
<comment type="caution">
    <text evidence="3">The sequence shown here is derived from an EMBL/GenBank/DDBJ whole genome shotgun (WGS) entry which is preliminary data.</text>
</comment>
<sequence length="393" mass="44990">MTPRTLKNRVETLDFIRGSSLFGILLVNILVFNYPIPYVDLKTILTVPLDLQYEKGLSIFVQGSFYPIFAMLFGYGLAMQYDNAQQIGKPFYKKAVKRMFILLIIGVLHAVFIWYGDILMMYAVFGFLVLAVLKYKPSIVLLIGSTLFLMFTVPNFLSFVIAEQNPTAYVTEEFSDLAAMKSRVEAATAGSWYDVFVQNWTDVKLQNSPVMWMQGFFSIFPYMLFGVAASKWKLIERCRDFIILWFILLLVFLPLGLWLKTQAYTDQWVYLGDYFAFYLGGLVLAVGYVAVLVILTMLPGVLRIVKPISNVGRMSLTTYLMQSIIQGIIFYHYGFGLYAEYGLDGLLMIAIMIYVAQIAFAAIWLNFFKQGPVEMVWKKITYGKLIMPKQDSH</sequence>
<reference evidence="3 4" key="1">
    <citation type="submission" date="2018-05" db="EMBL/GenBank/DDBJ databases">
        <title>Kurthia sibirica genome sequence.</title>
        <authorList>
            <person name="Maclea K.S."/>
            <person name="Goen A.E."/>
        </authorList>
    </citation>
    <scope>NUCLEOTIDE SEQUENCE [LARGE SCALE GENOMIC DNA]</scope>
    <source>
        <strain evidence="3 4">ATCC 49154</strain>
    </source>
</reference>
<evidence type="ECO:0000256" key="1">
    <source>
        <dbReference type="SAM" id="Phobius"/>
    </source>
</evidence>
<evidence type="ECO:0000313" key="3">
    <source>
        <dbReference type="EMBL" id="PWI25830.1"/>
    </source>
</evidence>
<feature type="transmembrane region" description="Helical" evidence="1">
    <location>
        <begin position="241"/>
        <end position="259"/>
    </location>
</feature>
<gene>
    <name evidence="3" type="ORF">DEX24_06405</name>
</gene>
<feature type="transmembrane region" description="Helical" evidence="1">
    <location>
        <begin position="21"/>
        <end position="39"/>
    </location>
</feature>
<feature type="transmembrane region" description="Helical" evidence="1">
    <location>
        <begin position="59"/>
        <end position="78"/>
    </location>
</feature>
<feature type="transmembrane region" description="Helical" evidence="1">
    <location>
        <begin position="275"/>
        <end position="298"/>
    </location>
</feature>
<dbReference type="OrthoDB" id="9807744at2"/>
<dbReference type="Proteomes" id="UP000245938">
    <property type="component" value="Unassembled WGS sequence"/>
</dbReference>
<dbReference type="RefSeq" id="WP_109305587.1">
    <property type="nucleotide sequence ID" value="NZ_BJUF01000012.1"/>
</dbReference>
<keyword evidence="1" id="KW-1133">Transmembrane helix</keyword>
<dbReference type="PANTHER" id="PTHR30590">
    <property type="entry name" value="INNER MEMBRANE PROTEIN"/>
    <property type="match status" value="1"/>
</dbReference>
<dbReference type="InterPro" id="IPR052529">
    <property type="entry name" value="Bact_Transport_Assoc"/>
</dbReference>
<feature type="transmembrane region" description="Helical" evidence="1">
    <location>
        <begin position="140"/>
        <end position="162"/>
    </location>
</feature>
<accession>A0A2U3AMQ3</accession>
<dbReference type="Pfam" id="PF04235">
    <property type="entry name" value="DUF418"/>
    <property type="match status" value="1"/>
</dbReference>
<feature type="domain" description="DUF418" evidence="2">
    <location>
        <begin position="241"/>
        <end position="384"/>
    </location>
</feature>
<protein>
    <recommendedName>
        <fullName evidence="2">DUF418 domain-containing protein</fullName>
    </recommendedName>
</protein>
<feature type="transmembrane region" description="Helical" evidence="1">
    <location>
        <begin position="99"/>
        <end position="114"/>
    </location>
</feature>
<dbReference type="EMBL" id="QFVR01000006">
    <property type="protein sequence ID" value="PWI25830.1"/>
    <property type="molecule type" value="Genomic_DNA"/>
</dbReference>
<proteinExistence type="predicted"/>
<evidence type="ECO:0000313" key="4">
    <source>
        <dbReference type="Proteomes" id="UP000245938"/>
    </source>
</evidence>
<name>A0A2U3AMQ3_9BACL</name>
<organism evidence="3 4">
    <name type="scientific">Kurthia sibirica</name>
    <dbReference type="NCBI Taxonomy" id="202750"/>
    <lineage>
        <taxon>Bacteria</taxon>
        <taxon>Bacillati</taxon>
        <taxon>Bacillota</taxon>
        <taxon>Bacilli</taxon>
        <taxon>Bacillales</taxon>
        <taxon>Caryophanaceae</taxon>
        <taxon>Kurthia</taxon>
    </lineage>
</organism>
<keyword evidence="1" id="KW-0472">Membrane</keyword>
<feature type="transmembrane region" description="Helical" evidence="1">
    <location>
        <begin position="319"/>
        <end position="339"/>
    </location>
</feature>
<feature type="transmembrane region" description="Helical" evidence="1">
    <location>
        <begin position="345"/>
        <end position="368"/>
    </location>
</feature>
<dbReference type="AlphaFoldDB" id="A0A2U3AMQ3"/>
<evidence type="ECO:0000259" key="2">
    <source>
        <dbReference type="Pfam" id="PF04235"/>
    </source>
</evidence>
<keyword evidence="1" id="KW-0812">Transmembrane</keyword>